<dbReference type="InterPro" id="IPR029050">
    <property type="entry name" value="Immunoprotect_excell_Ig-like"/>
</dbReference>
<feature type="chain" id="PRO_5031064660" description="DUF4352 domain-containing protein" evidence="2">
    <location>
        <begin position="23"/>
        <end position="302"/>
    </location>
</feature>
<protein>
    <recommendedName>
        <fullName evidence="5">DUF4352 domain-containing protein</fullName>
    </recommendedName>
</protein>
<comment type="caution">
    <text evidence="3">The sequence shown here is derived from an EMBL/GenBank/DDBJ whole genome shotgun (WGS) entry which is preliminary data.</text>
</comment>
<evidence type="ECO:0008006" key="5">
    <source>
        <dbReference type="Google" id="ProtNLM"/>
    </source>
</evidence>
<organism evidence="3 4">
    <name type="scientific">Pseudomonas putida</name>
    <name type="common">Arthrobacter siderocapsulatus</name>
    <dbReference type="NCBI Taxonomy" id="303"/>
    <lineage>
        <taxon>Bacteria</taxon>
        <taxon>Pseudomonadati</taxon>
        <taxon>Pseudomonadota</taxon>
        <taxon>Gammaproteobacteria</taxon>
        <taxon>Pseudomonadales</taxon>
        <taxon>Pseudomonadaceae</taxon>
        <taxon>Pseudomonas</taxon>
    </lineage>
</organism>
<dbReference type="Gene3D" id="2.60.40.1240">
    <property type="match status" value="1"/>
</dbReference>
<dbReference type="EMBL" id="JACARV010000019">
    <property type="protein sequence ID" value="NWC80472.1"/>
    <property type="molecule type" value="Genomic_DNA"/>
</dbReference>
<proteinExistence type="predicted"/>
<reference evidence="3 4" key="1">
    <citation type="submission" date="2020-04" db="EMBL/GenBank/DDBJ databases">
        <title>Molecular characterization of pseudomonads from Agaricus bisporus reveal novel blotch 2 pathogens in Western Europe.</title>
        <authorList>
            <person name="Taparia T."/>
            <person name="Krijger M."/>
            <person name="Haynes E."/>
            <person name="Elpinstone J.G."/>
            <person name="Noble R."/>
            <person name="Van Der Wolf J."/>
        </authorList>
    </citation>
    <scope>NUCLEOTIDE SEQUENCE [LARGE SCALE GENOMIC DNA]</scope>
    <source>
        <strain evidence="3 4">P7765</strain>
    </source>
</reference>
<dbReference type="AlphaFoldDB" id="A0A7Y7Z9U2"/>
<gene>
    <name evidence="3" type="ORF">HX798_09200</name>
</gene>
<keyword evidence="1 2" id="KW-0732">Signal</keyword>
<evidence type="ECO:0000313" key="3">
    <source>
        <dbReference type="EMBL" id="NWC80472.1"/>
    </source>
</evidence>
<name>A0A7Y7Z9U2_PSEPU</name>
<evidence type="ECO:0000256" key="1">
    <source>
        <dbReference type="ARBA" id="ARBA00022729"/>
    </source>
</evidence>
<dbReference type="RefSeq" id="WP_177010394.1">
    <property type="nucleotide sequence ID" value="NZ_JACARV010000019.1"/>
</dbReference>
<accession>A0A7Y7Z9U2</accession>
<sequence length="302" mass="33592">MHRSRLALALMTCLAVPGFASAATAKKGTTKTELPDCSAVTFDGSNLTEEENDYFLSNQKDISTAQILRFALGKDAILADFYARRKGADFNADVLKIKDLAKQKGLALQMTHDLTVAENSRIEQNKNHKWTKGTVDTLFCRIDAIGDTATNSYNIYATSYLEGLKAKQEAMHGQVGYFDVTVNDCTISKSIDTGNRYSAVKSEPDARFLTVNATFKNTDNEGRLPLEGSLFISKDDKDFKFDTTETIMSDGYGIRLRSLNPLIKLNTKIVYKVPNELSGEVYWKPGRNAEDKKLWCTYLPSA</sequence>
<dbReference type="Proteomes" id="UP000542695">
    <property type="component" value="Unassembled WGS sequence"/>
</dbReference>
<feature type="signal peptide" evidence="2">
    <location>
        <begin position="1"/>
        <end position="22"/>
    </location>
</feature>
<evidence type="ECO:0000313" key="4">
    <source>
        <dbReference type="Proteomes" id="UP000542695"/>
    </source>
</evidence>
<evidence type="ECO:0000256" key="2">
    <source>
        <dbReference type="SAM" id="SignalP"/>
    </source>
</evidence>